<name>A0A1M4N2B6_9RHOB</name>
<evidence type="ECO:0000313" key="2">
    <source>
        <dbReference type="EMBL" id="SCM68963.1"/>
    </source>
</evidence>
<organism evidence="2 3">
    <name type="scientific">Donghicola eburneus</name>
    <dbReference type="NCBI Taxonomy" id="393278"/>
    <lineage>
        <taxon>Bacteria</taxon>
        <taxon>Pseudomonadati</taxon>
        <taxon>Pseudomonadota</taxon>
        <taxon>Alphaproteobacteria</taxon>
        <taxon>Rhodobacterales</taxon>
        <taxon>Roseobacteraceae</taxon>
        <taxon>Donghicola</taxon>
    </lineage>
</organism>
<keyword evidence="1" id="KW-0732">Signal</keyword>
<protein>
    <submittedName>
        <fullName evidence="2">Putative secreted protein</fullName>
    </submittedName>
</protein>
<dbReference type="AlphaFoldDB" id="A0A1M4N2B6"/>
<evidence type="ECO:0000313" key="3">
    <source>
        <dbReference type="Proteomes" id="UP000184085"/>
    </source>
</evidence>
<dbReference type="RefSeq" id="WP_072708034.1">
    <property type="nucleotide sequence ID" value="NZ_FMJB01000061.1"/>
</dbReference>
<keyword evidence="3" id="KW-1185">Reference proteome</keyword>
<sequence length="261" mass="28213">MTISRRAFMATTAAAGMIAVMPFTAQAAAHGMNTFETGQGPLTIHPIEHASIVMETPMGVIYVDPVGDAAHYADFPEPDLILITHEHGDHYNAETLSALAVEKTTMITNPAVYEMLDEGMKAKATSVANGDSANFNGITIDAIPAYNTTEERANFHPEGRDNGYVLTMGDFKVYISGDTEVTPAMEALTDIDLAFVCMNLPFTMGIEQAAQGVAAFKPAVVYPYHFRNKDKTYSDLEEFASLVGDNAEVRMGDWYGGADHA</sequence>
<dbReference type="Proteomes" id="UP000184085">
    <property type="component" value="Unassembled WGS sequence"/>
</dbReference>
<dbReference type="InterPro" id="IPR006311">
    <property type="entry name" value="TAT_signal"/>
</dbReference>
<dbReference type="EMBL" id="FMJB01000061">
    <property type="protein sequence ID" value="SCM68963.1"/>
    <property type="molecule type" value="Genomic_DNA"/>
</dbReference>
<dbReference type="InterPro" id="IPR050114">
    <property type="entry name" value="UPF0173_UPF0282_UlaG_hydrolase"/>
</dbReference>
<gene>
    <name evidence="2" type="ORF">KARMA_3194</name>
</gene>
<dbReference type="PANTHER" id="PTHR43546:SF3">
    <property type="entry name" value="UPF0173 METAL-DEPENDENT HYDROLASE MJ1163"/>
    <property type="match status" value="1"/>
</dbReference>
<evidence type="ECO:0000256" key="1">
    <source>
        <dbReference type="SAM" id="SignalP"/>
    </source>
</evidence>
<reference evidence="3" key="1">
    <citation type="submission" date="2016-09" db="EMBL/GenBank/DDBJ databases">
        <authorList>
            <person name="Wibberg D."/>
        </authorList>
    </citation>
    <scope>NUCLEOTIDE SEQUENCE [LARGE SCALE GENOMIC DNA]</scope>
</reference>
<dbReference type="PANTHER" id="PTHR43546">
    <property type="entry name" value="UPF0173 METAL-DEPENDENT HYDROLASE MJ1163-RELATED"/>
    <property type="match status" value="1"/>
</dbReference>
<dbReference type="InterPro" id="IPR036866">
    <property type="entry name" value="RibonucZ/Hydroxyglut_hydro"/>
</dbReference>
<dbReference type="PROSITE" id="PS51318">
    <property type="entry name" value="TAT"/>
    <property type="match status" value="1"/>
</dbReference>
<proteinExistence type="predicted"/>
<dbReference type="SUPFAM" id="SSF56281">
    <property type="entry name" value="Metallo-hydrolase/oxidoreductase"/>
    <property type="match status" value="1"/>
</dbReference>
<dbReference type="Gene3D" id="3.60.15.10">
    <property type="entry name" value="Ribonuclease Z/Hydroxyacylglutathione hydrolase-like"/>
    <property type="match status" value="1"/>
</dbReference>
<accession>A0A1M4N2B6</accession>
<dbReference type="Pfam" id="PF13483">
    <property type="entry name" value="Lactamase_B_3"/>
    <property type="match status" value="1"/>
</dbReference>
<feature type="chain" id="PRO_5009906722" evidence="1">
    <location>
        <begin position="28"/>
        <end position="261"/>
    </location>
</feature>
<feature type="signal peptide" evidence="1">
    <location>
        <begin position="1"/>
        <end position="27"/>
    </location>
</feature>